<name>A0A8D4VP38_9GAMM</name>
<accession>A0A8D4VP38</accession>
<organism evidence="2 3">
    <name type="scientific">Methylogaea oryzae</name>
    <dbReference type="NCBI Taxonomy" id="1295382"/>
    <lineage>
        <taxon>Bacteria</taxon>
        <taxon>Pseudomonadati</taxon>
        <taxon>Pseudomonadota</taxon>
        <taxon>Gammaproteobacteria</taxon>
        <taxon>Methylococcales</taxon>
        <taxon>Methylococcaceae</taxon>
        <taxon>Methylogaea</taxon>
    </lineage>
</organism>
<evidence type="ECO:0000256" key="1">
    <source>
        <dbReference type="SAM" id="SignalP"/>
    </source>
</evidence>
<dbReference type="InterPro" id="IPR011044">
    <property type="entry name" value="Quino_amine_DH_bsu"/>
</dbReference>
<dbReference type="AlphaFoldDB" id="A0A8D4VP38"/>
<feature type="signal peptide" evidence="1">
    <location>
        <begin position="1"/>
        <end position="17"/>
    </location>
</feature>
<dbReference type="RefSeq" id="WP_156302800.1">
    <property type="nucleotide sequence ID" value="NZ_AP019782.1"/>
</dbReference>
<dbReference type="EMBL" id="AP019782">
    <property type="protein sequence ID" value="BBL71092.1"/>
    <property type="molecule type" value="Genomic_DNA"/>
</dbReference>
<sequence length="285" mass="30241">MTGLRMAGLIAAGLALAAGYALLQPPEETAAAAASDIQVMEGLQVTYLATPALLDELGLHPRREFGVADNGNVVLNTEEGVFELAVHDGALESSTLYGEPLDAMALDSGAVTLGIRGRFFGQLGPEGFDKALPLPEGELYLAASSRPGWVYLVRNEPGGGRLYGIWDNGTLSTLAELPSRIQAVTDDERRTYVAGDDGLLAIDEETVQVISKATADFPPADALAARGGKLFATVNDRVYVVADGVMLAIARGIAPQLALHGDRLYCWDPERRLLLHIDIAPLYAD</sequence>
<proteinExistence type="predicted"/>
<evidence type="ECO:0000313" key="3">
    <source>
        <dbReference type="Proteomes" id="UP000824988"/>
    </source>
</evidence>
<dbReference type="SUPFAM" id="SSF50969">
    <property type="entry name" value="YVTN repeat-like/Quinoprotein amine dehydrogenase"/>
    <property type="match status" value="1"/>
</dbReference>
<keyword evidence="3" id="KW-1185">Reference proteome</keyword>
<dbReference type="KEGG" id="moz:MoryE10_16980"/>
<dbReference type="Proteomes" id="UP000824988">
    <property type="component" value="Chromosome"/>
</dbReference>
<feature type="chain" id="PRO_5034705318" evidence="1">
    <location>
        <begin position="18"/>
        <end position="285"/>
    </location>
</feature>
<protein>
    <submittedName>
        <fullName evidence="2">Uncharacterized protein</fullName>
    </submittedName>
</protein>
<evidence type="ECO:0000313" key="2">
    <source>
        <dbReference type="EMBL" id="BBL71092.1"/>
    </source>
</evidence>
<keyword evidence="1" id="KW-0732">Signal</keyword>
<gene>
    <name evidence="2" type="ORF">MoryE10_16980</name>
</gene>
<reference evidence="2" key="1">
    <citation type="submission" date="2019-06" db="EMBL/GenBank/DDBJ databases">
        <title>Complete genome sequence of Methylogaea oryzae strain JCM16910.</title>
        <authorList>
            <person name="Asakawa S."/>
        </authorList>
    </citation>
    <scope>NUCLEOTIDE SEQUENCE</scope>
    <source>
        <strain evidence="2">E10</strain>
    </source>
</reference>